<organism evidence="2 3">
    <name type="scientific">Enterobacteria phage GEC-3S</name>
    <dbReference type="NCBI Taxonomy" id="1222338"/>
    <lineage>
        <taxon>Viruses</taxon>
        <taxon>Duplodnaviria</taxon>
        <taxon>Heunggongvirae</taxon>
        <taxon>Uroviricota</taxon>
        <taxon>Caudoviricetes</taxon>
        <taxon>Pantevenvirales</taxon>
        <taxon>Straboviridae</taxon>
        <taxon>Krischvirus</taxon>
        <taxon>Krischvirus gec3s</taxon>
    </lineage>
</organism>
<evidence type="ECO:0008006" key="4">
    <source>
        <dbReference type="Google" id="ProtNLM"/>
    </source>
</evidence>
<dbReference type="EMBL" id="HE978309">
    <property type="protein sequence ID" value="CEO90625.1"/>
    <property type="molecule type" value="Genomic_DNA"/>
</dbReference>
<evidence type="ECO:0000256" key="1">
    <source>
        <dbReference type="SAM" id="Coils"/>
    </source>
</evidence>
<protein>
    <recommendedName>
        <fullName evidence="4">Dc2</fullName>
    </recommendedName>
</protein>
<keyword evidence="3" id="KW-1185">Reference proteome</keyword>
<proteinExistence type="predicted"/>
<dbReference type="GeneID" id="23301073"/>
<keyword evidence="1" id="KW-0175">Coiled coil</keyword>
<gene>
    <name evidence="2" type="ORF">BN201_0022</name>
</gene>
<evidence type="ECO:0000313" key="3">
    <source>
        <dbReference type="Proteomes" id="UP000203896"/>
    </source>
</evidence>
<name>A0A0B7MKN8_9CAUD</name>
<accession>A0A0B7MKN8</accession>
<feature type="coiled-coil region" evidence="1">
    <location>
        <begin position="175"/>
        <end position="206"/>
    </location>
</feature>
<dbReference type="RefSeq" id="YP_009118705.1">
    <property type="nucleotide sequence ID" value="NC_025425.1"/>
</dbReference>
<evidence type="ECO:0000313" key="2">
    <source>
        <dbReference type="EMBL" id="CEO90625.1"/>
    </source>
</evidence>
<dbReference type="KEGG" id="vg:23301073"/>
<sequence>MIANALPPKWIVSRFYTLKEGNAPDGRPIRDLFLEMTTAEAQFYNDLTDDKPFLVNSVDLDGNVTSIITHGGGVKNITSLRDRGWEIACVFPADVRGFFDEVSDIKVNALEPYDEIPPLKEEKELTPEDVDSTLHPDLFKKISGLWTVTLHPTALGLELGMPTYSDIDNWNKSIDKEVTRERNNAKMQLKEKRKNLERQLKETKHLLSTFD</sequence>
<reference evidence="2 3" key="1">
    <citation type="submission" date="2012-08" db="EMBL/GenBank/DDBJ databases">
        <title>Selection and characterization of a candidate therapeutic bacteriophage that lyses the German Escherichia coli O104:H4 outbreak strain.</title>
        <authorList>
            <person name="Merabishvilli M."/>
            <person name="De Vos D."/>
            <person name="Verbeken G."/>
            <person name="Kropinski A."/>
            <person name="Vandenheuvel D."/>
            <person name="Lavigne R."/>
            <person name="Wattiau P."/>
            <person name="Mast J."/>
            <person name="Ragimbeau C."/>
            <person name="Mossong J."/>
            <person name="Scheres J."/>
            <person name="Chanishvili N."/>
            <person name="Vaneechoutte M."/>
            <person name="Pirnay J.P."/>
        </authorList>
    </citation>
    <scope>NUCLEOTIDE SEQUENCE [LARGE SCALE GENOMIC DNA]</scope>
</reference>
<dbReference type="Proteomes" id="UP000203896">
    <property type="component" value="Segment"/>
</dbReference>